<keyword evidence="4" id="KW-0804">Transcription</keyword>
<dbReference type="InterPro" id="IPR036864">
    <property type="entry name" value="Zn2-C6_fun-type_DNA-bd_sf"/>
</dbReference>
<dbReference type="InterPro" id="IPR051711">
    <property type="entry name" value="Stress_Response_Reg"/>
</dbReference>
<dbReference type="PANTHER" id="PTHR47540:SF2">
    <property type="entry name" value="ZN(II)2CYS6 TRANSCRIPTION FACTOR (EUROFUNG)"/>
    <property type="match status" value="1"/>
</dbReference>
<name>A0AAJ0D6M1_9PEZI</name>
<evidence type="ECO:0000256" key="2">
    <source>
        <dbReference type="ARBA" id="ARBA00023015"/>
    </source>
</evidence>
<keyword evidence="2" id="KW-0805">Transcription regulation</keyword>
<dbReference type="Proteomes" id="UP001271007">
    <property type="component" value="Unassembled WGS sequence"/>
</dbReference>
<dbReference type="CDD" id="cd00067">
    <property type="entry name" value="GAL4"/>
    <property type="match status" value="1"/>
</dbReference>
<accession>A0AAJ0D6M1</accession>
<evidence type="ECO:0000259" key="7">
    <source>
        <dbReference type="PROSITE" id="PS50048"/>
    </source>
</evidence>
<dbReference type="SUPFAM" id="SSF57701">
    <property type="entry name" value="Zn2/Cys6 DNA-binding domain"/>
    <property type="match status" value="1"/>
</dbReference>
<comment type="caution">
    <text evidence="8">The sequence shown here is derived from an EMBL/GenBank/DDBJ whole genome shotgun (WGS) entry which is preliminary data.</text>
</comment>
<dbReference type="GO" id="GO:0043565">
    <property type="term" value="F:sequence-specific DNA binding"/>
    <property type="evidence" value="ECO:0007669"/>
    <property type="project" value="TreeGrafter"/>
</dbReference>
<dbReference type="SMART" id="SM00066">
    <property type="entry name" value="GAL4"/>
    <property type="match status" value="1"/>
</dbReference>
<protein>
    <recommendedName>
        <fullName evidence="7">Zn(2)-C6 fungal-type domain-containing protein</fullName>
    </recommendedName>
</protein>
<evidence type="ECO:0000313" key="9">
    <source>
        <dbReference type="Proteomes" id="UP001271007"/>
    </source>
</evidence>
<evidence type="ECO:0000313" key="8">
    <source>
        <dbReference type="EMBL" id="KAK3047326.1"/>
    </source>
</evidence>
<gene>
    <name evidence="8" type="ORF">LTR09_011198</name>
</gene>
<dbReference type="GO" id="GO:0000981">
    <property type="term" value="F:DNA-binding transcription factor activity, RNA polymerase II-specific"/>
    <property type="evidence" value="ECO:0007669"/>
    <property type="project" value="InterPro"/>
</dbReference>
<dbReference type="PANTHER" id="PTHR47540">
    <property type="entry name" value="THIAMINE REPRESSIBLE GENES REGULATORY PROTEIN THI5"/>
    <property type="match status" value="1"/>
</dbReference>
<evidence type="ECO:0000256" key="5">
    <source>
        <dbReference type="ARBA" id="ARBA00023242"/>
    </source>
</evidence>
<dbReference type="InterPro" id="IPR001138">
    <property type="entry name" value="Zn2Cys6_DnaBD"/>
</dbReference>
<dbReference type="PROSITE" id="PS50048">
    <property type="entry name" value="ZN2_CY6_FUNGAL_2"/>
    <property type="match status" value="1"/>
</dbReference>
<dbReference type="EMBL" id="JAWDJX010000063">
    <property type="protein sequence ID" value="KAK3047326.1"/>
    <property type="molecule type" value="Genomic_DNA"/>
</dbReference>
<comment type="subcellular location">
    <subcellularLocation>
        <location evidence="1">Nucleus</location>
    </subcellularLocation>
</comment>
<dbReference type="Pfam" id="PF00172">
    <property type="entry name" value="Zn_clus"/>
    <property type="match status" value="1"/>
</dbReference>
<dbReference type="AlphaFoldDB" id="A0AAJ0D6M1"/>
<dbReference type="PROSITE" id="PS00463">
    <property type="entry name" value="ZN2_CY6_FUNGAL_1"/>
    <property type="match status" value="1"/>
</dbReference>
<feature type="compositionally biased region" description="Basic and acidic residues" evidence="6">
    <location>
        <begin position="348"/>
        <end position="363"/>
    </location>
</feature>
<dbReference type="GO" id="GO:0008270">
    <property type="term" value="F:zinc ion binding"/>
    <property type="evidence" value="ECO:0007669"/>
    <property type="project" value="InterPro"/>
</dbReference>
<evidence type="ECO:0000256" key="1">
    <source>
        <dbReference type="ARBA" id="ARBA00004123"/>
    </source>
</evidence>
<evidence type="ECO:0000256" key="4">
    <source>
        <dbReference type="ARBA" id="ARBA00023163"/>
    </source>
</evidence>
<feature type="region of interest" description="Disordered" evidence="6">
    <location>
        <begin position="118"/>
        <end position="140"/>
    </location>
</feature>
<dbReference type="Gene3D" id="4.10.240.10">
    <property type="entry name" value="Zn(2)-C6 fungal-type DNA-binding domain"/>
    <property type="match status" value="1"/>
</dbReference>
<keyword evidence="3" id="KW-0238">DNA-binding</keyword>
<sequence length="388" mass="42082">MHYIREVILKSHEELRGSSTPSIHTGITMTDPQNISNVTVYHFVSDPGHKETLSGRVLAACANCRRKKMKCSGRIPCATCIEKGLICEGLVARKKPTRSARSSRTRDSEFMAASLSGTNDGVWETHNSRGPPTPETKMSECPATTSFVNTPLGADSILEDPGGLQRTYGYADGTIDILLPGDGPGSYFHRPPATHSRSDPMALSTNQEWDFPDFQGAQPVPSTTTSYSASSSHLLHAAQSLEGQAQVLRKLAAQQQDDVADALVPRMAALPAQLGSEQTSAGAESCSPWSTTEPAFSTTAAFQQPGNRNSYGDTYTSWSPVEPPDPQWRTYQDLARHPSAPSTGRRQRNVEGEADLRNSRAEPDGFSDLPPVMWGSHSGSYAWNPYDV</sequence>
<reference evidence="8" key="1">
    <citation type="submission" date="2023-04" db="EMBL/GenBank/DDBJ databases">
        <title>Black Yeasts Isolated from many extreme environments.</title>
        <authorList>
            <person name="Coleine C."/>
            <person name="Stajich J.E."/>
            <person name="Selbmann L."/>
        </authorList>
    </citation>
    <scope>NUCLEOTIDE SEQUENCE</scope>
    <source>
        <strain evidence="8">CCFEE 5312</strain>
    </source>
</reference>
<dbReference type="GO" id="GO:0045944">
    <property type="term" value="P:positive regulation of transcription by RNA polymerase II"/>
    <property type="evidence" value="ECO:0007669"/>
    <property type="project" value="TreeGrafter"/>
</dbReference>
<keyword evidence="5" id="KW-0539">Nucleus</keyword>
<feature type="domain" description="Zn(2)-C6 fungal-type" evidence="7">
    <location>
        <begin position="60"/>
        <end position="87"/>
    </location>
</feature>
<keyword evidence="9" id="KW-1185">Reference proteome</keyword>
<organism evidence="8 9">
    <name type="scientific">Extremus antarcticus</name>
    <dbReference type="NCBI Taxonomy" id="702011"/>
    <lineage>
        <taxon>Eukaryota</taxon>
        <taxon>Fungi</taxon>
        <taxon>Dikarya</taxon>
        <taxon>Ascomycota</taxon>
        <taxon>Pezizomycotina</taxon>
        <taxon>Dothideomycetes</taxon>
        <taxon>Dothideomycetidae</taxon>
        <taxon>Mycosphaerellales</taxon>
        <taxon>Extremaceae</taxon>
        <taxon>Extremus</taxon>
    </lineage>
</organism>
<evidence type="ECO:0000256" key="6">
    <source>
        <dbReference type="SAM" id="MobiDB-lite"/>
    </source>
</evidence>
<evidence type="ECO:0000256" key="3">
    <source>
        <dbReference type="ARBA" id="ARBA00023125"/>
    </source>
</evidence>
<dbReference type="GO" id="GO:0005634">
    <property type="term" value="C:nucleus"/>
    <property type="evidence" value="ECO:0007669"/>
    <property type="project" value="UniProtKB-SubCell"/>
</dbReference>
<feature type="region of interest" description="Disordered" evidence="6">
    <location>
        <begin position="335"/>
        <end position="379"/>
    </location>
</feature>
<proteinExistence type="predicted"/>